<dbReference type="Proteomes" id="UP000190328">
    <property type="component" value="Unassembled WGS sequence"/>
</dbReference>
<proteinExistence type="predicted"/>
<evidence type="ECO:0008006" key="3">
    <source>
        <dbReference type="Google" id="ProtNLM"/>
    </source>
</evidence>
<keyword evidence="2" id="KW-1185">Reference proteome</keyword>
<evidence type="ECO:0000313" key="2">
    <source>
        <dbReference type="Proteomes" id="UP000190328"/>
    </source>
</evidence>
<sequence>MELLSQSATQELKSFIKKEITETMQEMKQGEPLKPYIQQKELLKELGVSYTWLKKLERNGLKRISLGENDRVVFYSRVQVYALLERLAR</sequence>
<dbReference type="STRING" id="263852.SAMN02745116_00533"/>
<dbReference type="AlphaFoldDB" id="A0A1T4L4P4"/>
<dbReference type="EMBL" id="FUXI01000004">
    <property type="protein sequence ID" value="SJZ49490.1"/>
    <property type="molecule type" value="Genomic_DNA"/>
</dbReference>
<gene>
    <name evidence="1" type="ORF">SAMN02745116_00533</name>
</gene>
<evidence type="ECO:0000313" key="1">
    <source>
        <dbReference type="EMBL" id="SJZ49490.1"/>
    </source>
</evidence>
<name>A0A1T4L4P4_9ENTE</name>
<dbReference type="InterPro" id="IPR009061">
    <property type="entry name" value="DNA-bd_dom_put_sf"/>
</dbReference>
<dbReference type="SUPFAM" id="SSF46955">
    <property type="entry name" value="Putative DNA-binding domain"/>
    <property type="match status" value="1"/>
</dbReference>
<dbReference type="RefSeq" id="WP_078806491.1">
    <property type="nucleotide sequence ID" value="NZ_FUXI01000004.1"/>
</dbReference>
<accession>A0A1T4L4P4</accession>
<organism evidence="1 2">
    <name type="scientific">Pilibacter termitis</name>
    <dbReference type="NCBI Taxonomy" id="263852"/>
    <lineage>
        <taxon>Bacteria</taxon>
        <taxon>Bacillati</taxon>
        <taxon>Bacillota</taxon>
        <taxon>Bacilli</taxon>
        <taxon>Lactobacillales</taxon>
        <taxon>Enterococcaceae</taxon>
        <taxon>Pilibacter</taxon>
    </lineage>
</organism>
<protein>
    <recommendedName>
        <fullName evidence="3">Helix-turn-helix domain-containing protein</fullName>
    </recommendedName>
</protein>
<reference evidence="1 2" key="1">
    <citation type="submission" date="2017-02" db="EMBL/GenBank/DDBJ databases">
        <authorList>
            <person name="Peterson S.W."/>
        </authorList>
    </citation>
    <scope>NUCLEOTIDE SEQUENCE [LARGE SCALE GENOMIC DNA]</scope>
    <source>
        <strain evidence="1 2">ATCC BAA-1030</strain>
    </source>
</reference>
<dbReference type="OrthoDB" id="2236616at2"/>